<evidence type="ECO:0000313" key="3">
    <source>
        <dbReference type="Proteomes" id="UP001500392"/>
    </source>
</evidence>
<evidence type="ECO:0000256" key="1">
    <source>
        <dbReference type="SAM" id="Phobius"/>
    </source>
</evidence>
<accession>A0ABP7X493</accession>
<keyword evidence="3" id="KW-1185">Reference proteome</keyword>
<dbReference type="EMBL" id="BAABDM010000008">
    <property type="protein sequence ID" value="GAA4103560.1"/>
    <property type="molecule type" value="Genomic_DNA"/>
</dbReference>
<keyword evidence="1" id="KW-0812">Transmembrane</keyword>
<gene>
    <name evidence="2" type="ORF">GCM10022414_31970</name>
</gene>
<keyword evidence="1" id="KW-0472">Membrane</keyword>
<dbReference type="PROSITE" id="PS00409">
    <property type="entry name" value="PROKAR_NTER_METHYL"/>
    <property type="match status" value="1"/>
</dbReference>
<keyword evidence="1" id="KW-1133">Transmembrane helix</keyword>
<evidence type="ECO:0008006" key="4">
    <source>
        <dbReference type="Google" id="ProtNLM"/>
    </source>
</evidence>
<feature type="transmembrane region" description="Helical" evidence="1">
    <location>
        <begin position="20"/>
        <end position="40"/>
    </location>
</feature>
<name>A0ABP7X493_9GAMM</name>
<reference evidence="3" key="1">
    <citation type="journal article" date="2019" name="Int. J. Syst. Evol. Microbiol.">
        <title>The Global Catalogue of Microorganisms (GCM) 10K type strain sequencing project: providing services to taxonomists for standard genome sequencing and annotation.</title>
        <authorList>
            <consortium name="The Broad Institute Genomics Platform"/>
            <consortium name="The Broad Institute Genome Sequencing Center for Infectious Disease"/>
            <person name="Wu L."/>
            <person name="Ma J."/>
        </authorList>
    </citation>
    <scope>NUCLEOTIDE SEQUENCE [LARGE SCALE GENOMIC DNA]</scope>
    <source>
        <strain evidence="3">JCM 17304</strain>
    </source>
</reference>
<dbReference type="Proteomes" id="UP001500392">
    <property type="component" value="Unassembled WGS sequence"/>
</dbReference>
<sequence length="351" mass="37149">MMPFTPRFSRSKGLSLVEILISLSLGAFMLLGIISLIASVSSTRQALTKTSEQIENGRYALQLFAEDVAMAGFYGRFHPGVGVATPTLPDPCATGSVLSELGFNNSAVSPQLPVAVAGYASGTALPSCISDESAVVGSEALVVHRVAPTPILASTLSAGNTVPYFQVSDCSTVTTAFVFDKDPSNLTLTEKDCLTEAEVWPYQVRSYFITNCEDCSDGGDSKPSLKVREYMGGSTSTHALVSGVEDMHFSYGIDLNVDGGPDCYVDDPSVDVAPSTCTTAGWSTVDAENWADVVSVRVYLLVRGSEVAGDIHNGKTFDMGRASRVGPFTDGFKRQVYSSVITIPNVAGARE</sequence>
<proteinExistence type="predicted"/>
<dbReference type="Pfam" id="PF16074">
    <property type="entry name" value="PilW"/>
    <property type="match status" value="1"/>
</dbReference>
<organism evidence="2 3">
    <name type="scientific">Zhongshania borealis</name>
    <dbReference type="NCBI Taxonomy" id="889488"/>
    <lineage>
        <taxon>Bacteria</taxon>
        <taxon>Pseudomonadati</taxon>
        <taxon>Pseudomonadota</taxon>
        <taxon>Gammaproteobacteria</taxon>
        <taxon>Cellvibrionales</taxon>
        <taxon>Spongiibacteraceae</taxon>
        <taxon>Zhongshania</taxon>
    </lineage>
</organism>
<dbReference type="InterPro" id="IPR032092">
    <property type="entry name" value="PilW"/>
</dbReference>
<comment type="caution">
    <text evidence="2">The sequence shown here is derived from an EMBL/GenBank/DDBJ whole genome shotgun (WGS) entry which is preliminary data.</text>
</comment>
<protein>
    <recommendedName>
        <fullName evidence="4">Type IV pilus assembly protein PilW</fullName>
    </recommendedName>
</protein>
<dbReference type="RefSeq" id="WP_344937968.1">
    <property type="nucleotide sequence ID" value="NZ_BAABDM010000008.1"/>
</dbReference>
<evidence type="ECO:0000313" key="2">
    <source>
        <dbReference type="EMBL" id="GAA4103560.1"/>
    </source>
</evidence>
<dbReference type="InterPro" id="IPR012902">
    <property type="entry name" value="N_methyl_site"/>
</dbReference>